<feature type="compositionally biased region" description="Polar residues" evidence="1">
    <location>
        <begin position="1"/>
        <end position="10"/>
    </location>
</feature>
<dbReference type="GeneID" id="43600926"/>
<feature type="region of interest" description="Disordered" evidence="1">
    <location>
        <begin position="125"/>
        <end position="187"/>
    </location>
</feature>
<dbReference type="Gene3D" id="3.10.350.10">
    <property type="entry name" value="LysM domain"/>
    <property type="match status" value="1"/>
</dbReference>
<evidence type="ECO:0000256" key="1">
    <source>
        <dbReference type="SAM" id="MobiDB-lite"/>
    </source>
</evidence>
<dbReference type="RefSeq" id="XP_031866991.1">
    <property type="nucleotide sequence ID" value="XM_032016700.1"/>
</dbReference>
<dbReference type="STRING" id="2656787.A0A370TFN3"/>
<sequence length="640" mass="67254">MIPSSTSFRSRTPDPRSDSTGPSASIRPRNRRLNTVDQELGSTSGTSTPAIGSRAVSPIPAKHPSRTGGSGSLGNGRPIRGSLAPSSMSRNAGQNKSGSSSPIGGMWNTGWMSSTLQQVASSVLGSMSGDDEASRNEYGSDIAKGKTRRTADSRARSKRTLPDEWGPSISPANARSDGGIGMGSTSKREAAVKAMKMKDVLEGGNNEESAIDVTGHYKRRTSSDIQRPASAQDEGDALAYIHHVQPHDTFAGVVLKYNCQKDIFRKANGLWSNDSIQFRKTVVLPVDACAVKGRPCELPSADSPYQGVDLLAPTPADEEPPPIPRPEAWPSITQSPYGASAEPPAEEEEKPWTHVRWVLIDSSPSAKPVEIARMSRKTLGYFPPRRRKSLVASSSVSSPRGSTDLTSLSRSLSQLSSDPSGSPASTRSRRTSNLGPQPSLGSYFPTMTSASRSRSRRRSVSESADRYGWMRGPGGVGTMGKNVRKPGPGQDGLNAWTRKHIPGLTLDSLPSTSIMGAESAHFGFGEELSAIAEGPYSGGSSVNGAATPGGSQGLGLENAAAAVEGFFRKLVIKGPGTPRVGGRESDLIELLDGTGSDDGRGFELSPGRSRNGTPVGTGREDLDGVIRGRSTAGAKGGKSD</sequence>
<dbReference type="CDD" id="cd00118">
    <property type="entry name" value="LysM"/>
    <property type="match status" value="1"/>
</dbReference>
<feature type="compositionally biased region" description="Polar residues" evidence="1">
    <location>
        <begin position="431"/>
        <end position="448"/>
    </location>
</feature>
<feature type="compositionally biased region" description="Polar residues" evidence="1">
    <location>
        <begin position="33"/>
        <end position="50"/>
    </location>
</feature>
<dbReference type="EMBL" id="NPIC01000008">
    <property type="protein sequence ID" value="RDL33709.1"/>
    <property type="molecule type" value="Genomic_DNA"/>
</dbReference>
<dbReference type="PROSITE" id="PS51782">
    <property type="entry name" value="LYSM"/>
    <property type="match status" value="1"/>
</dbReference>
<comment type="caution">
    <text evidence="3">The sequence shown here is derived from an EMBL/GenBank/DDBJ whole genome shotgun (WGS) entry which is preliminary data.</text>
</comment>
<reference evidence="3 4" key="1">
    <citation type="journal article" date="2018" name="IMA Fungus">
        <title>IMA Genome-F 9: Draft genome sequence of Annulohypoxylon stygium, Aspergillus mulundensis, Berkeleyomyces basicola (syn. Thielaviopsis basicola), Ceratocystis smalleyi, two Cercospora beticola strains, Coleophoma cylindrospora, Fusarium fracticaudum, Phialophora cf. hyalina, and Morchella septimelata.</title>
        <authorList>
            <person name="Wingfield B.D."/>
            <person name="Bills G.F."/>
            <person name="Dong Y."/>
            <person name="Huang W."/>
            <person name="Nel W.J."/>
            <person name="Swalarsk-Parry B.S."/>
            <person name="Vaghefi N."/>
            <person name="Wilken P.M."/>
            <person name="An Z."/>
            <person name="de Beer Z.W."/>
            <person name="De Vos L."/>
            <person name="Chen L."/>
            <person name="Duong T.A."/>
            <person name="Gao Y."/>
            <person name="Hammerbacher A."/>
            <person name="Kikkert J.R."/>
            <person name="Li Y."/>
            <person name="Li H."/>
            <person name="Li K."/>
            <person name="Li Q."/>
            <person name="Liu X."/>
            <person name="Ma X."/>
            <person name="Naidoo K."/>
            <person name="Pethybridge S.J."/>
            <person name="Sun J."/>
            <person name="Steenkamp E.T."/>
            <person name="van der Nest M.A."/>
            <person name="van Wyk S."/>
            <person name="Wingfield M.J."/>
            <person name="Xiong C."/>
            <person name="Yue Q."/>
            <person name="Zhang X."/>
        </authorList>
    </citation>
    <scope>NUCLEOTIDE SEQUENCE [LARGE SCALE GENOMIC DNA]</scope>
    <source>
        <strain evidence="3 4">BP 5553</strain>
    </source>
</reference>
<name>A0A370TFN3_9HELO</name>
<feature type="compositionally biased region" description="Low complexity" evidence="1">
    <location>
        <begin position="390"/>
        <end position="426"/>
    </location>
</feature>
<feature type="region of interest" description="Disordered" evidence="1">
    <location>
        <begin position="578"/>
        <end position="640"/>
    </location>
</feature>
<keyword evidence="4" id="KW-1185">Reference proteome</keyword>
<gene>
    <name evidence="3" type="ORF">BP5553_08077</name>
</gene>
<feature type="compositionally biased region" description="Polar residues" evidence="1">
    <location>
        <begin position="84"/>
        <end position="102"/>
    </location>
</feature>
<dbReference type="OrthoDB" id="2192830at2759"/>
<protein>
    <recommendedName>
        <fullName evidence="2">LysM domain-containing protein</fullName>
    </recommendedName>
</protein>
<accession>A0A370TFN3</accession>
<feature type="region of interest" description="Disordered" evidence="1">
    <location>
        <begin position="388"/>
        <end position="489"/>
    </location>
</feature>
<dbReference type="InterPro" id="IPR036779">
    <property type="entry name" value="LysM_dom_sf"/>
</dbReference>
<feature type="domain" description="LysM" evidence="2">
    <location>
        <begin position="240"/>
        <end position="284"/>
    </location>
</feature>
<feature type="region of interest" description="Disordered" evidence="1">
    <location>
        <begin position="1"/>
        <end position="109"/>
    </location>
</feature>
<dbReference type="Proteomes" id="UP000254866">
    <property type="component" value="Unassembled WGS sequence"/>
</dbReference>
<feature type="region of interest" description="Disordered" evidence="1">
    <location>
        <begin position="312"/>
        <end position="350"/>
    </location>
</feature>
<dbReference type="AlphaFoldDB" id="A0A370TFN3"/>
<dbReference type="InterPro" id="IPR018392">
    <property type="entry name" value="LysM"/>
</dbReference>
<organism evidence="3 4">
    <name type="scientific">Venustampulla echinocandica</name>
    <dbReference type="NCBI Taxonomy" id="2656787"/>
    <lineage>
        <taxon>Eukaryota</taxon>
        <taxon>Fungi</taxon>
        <taxon>Dikarya</taxon>
        <taxon>Ascomycota</taxon>
        <taxon>Pezizomycotina</taxon>
        <taxon>Leotiomycetes</taxon>
        <taxon>Helotiales</taxon>
        <taxon>Pleuroascaceae</taxon>
        <taxon>Venustampulla</taxon>
    </lineage>
</organism>
<proteinExistence type="predicted"/>
<evidence type="ECO:0000259" key="2">
    <source>
        <dbReference type="PROSITE" id="PS51782"/>
    </source>
</evidence>
<evidence type="ECO:0000313" key="3">
    <source>
        <dbReference type="EMBL" id="RDL33709.1"/>
    </source>
</evidence>
<evidence type="ECO:0000313" key="4">
    <source>
        <dbReference type="Proteomes" id="UP000254866"/>
    </source>
</evidence>